<feature type="compositionally biased region" description="Low complexity" evidence="2">
    <location>
        <begin position="384"/>
        <end position="397"/>
    </location>
</feature>
<sequence length="907" mass="99551">MGSHSRSHDKDRRDKDKKHHRSVDSADRDSKRHRSSRDEDRHKSSSHTGSSHRHRPSSSSSKRRAPEEDEDDDEWVEKDAPPPAPAAPSAPVDTVGTFSVGSMPTVAGLRRTEGENMTDGYGEGDVGGSSSRGGGMFGLGEGGEGGQGEMDFFGGFGTERKRREPKEKVDPSQTMGQSSRELNKAYWQGAPTTTSSSVPSLLPSAAAPAPSKGSPAPGSSGSAWRMTKLRRTFEAAEEEGRPLEEVAVERYGSLEAFEEAREEKRVLDERDSRRRGRRESGYRAGADGPSTPVGMGADGGGRKFVFTEMGGVGSPAGTPDHSRPPSRNAFRRPGEAAPTLGRSASASSLASPRPSTPVPSVFTPPVSRTPLVRSNLSHTTVLAPDPTSTGPSASSTSKPVLSQSELNKLQARVLKAKLMGADSADALEAEYEAERKRAEEAGPMVAAGEGMAGAAGVGGANEVQVLPTLDGRGRMYDTGIGTALADQQEAERKVKGGRGKKEKVFQSHDPKTGEVLRHAANDDALSLADLVRQERFSGGAGDQRQLDLDVANRIATDHRYHNDLDYVDEQAERLARAKMKSESMKRQFAINDYARTKKALDSCTLCPTDTGGPPKSAVVALGTRAYLSLTETEELVPGHCRIVPVQHCLSCLEVDEEEGWEEIKVRLFSFPPVSISPLFRSSYFKGGEGRFELESRTAGNSTDQTVVAFAPTHRAQNFMKTLMQMFAEEDKGVVFFETITSHKYQKHSFIEAIPLPFELFDQIPIYFQEAIATSESEWSQHQKLISFTHQRPFRRALVPNLPYFMVQFDYRGEKGFGHIIEGVDDAPERDLDGEERRGELGEKGGGEFPNYFAHEIIGNLLDLEPRRWRKPRRLDRRDNAKRAEAFRKGYERWDWTKMLRDGGREEA</sequence>
<keyword evidence="6" id="KW-1185">Reference proteome</keyword>
<dbReference type="InterPro" id="IPR006767">
    <property type="entry name" value="Cwf19-like_C_dom-2"/>
</dbReference>
<evidence type="ECO:0000313" key="6">
    <source>
        <dbReference type="Proteomes" id="UP000243876"/>
    </source>
</evidence>
<evidence type="ECO:0000256" key="1">
    <source>
        <dbReference type="ARBA" id="ARBA00006795"/>
    </source>
</evidence>
<feature type="compositionally biased region" description="Basic and acidic residues" evidence="2">
    <location>
        <begin position="258"/>
        <end position="272"/>
    </location>
</feature>
<evidence type="ECO:0000259" key="4">
    <source>
        <dbReference type="Pfam" id="PF04677"/>
    </source>
</evidence>
<feature type="domain" description="Cwf19-like C-terminal" evidence="4">
    <location>
        <begin position="716"/>
        <end position="768"/>
    </location>
</feature>
<dbReference type="Pfam" id="PF04676">
    <property type="entry name" value="CwfJ_C_2"/>
    <property type="match status" value="1"/>
</dbReference>
<feature type="domain" description="Cwf19-like C-terminal" evidence="4">
    <location>
        <begin position="591"/>
        <end position="664"/>
    </location>
</feature>
<feature type="compositionally biased region" description="Basic and acidic residues" evidence="2">
    <location>
        <begin position="22"/>
        <end position="43"/>
    </location>
</feature>
<feature type="domain" description="Cwf19-like protein C-terminal" evidence="3">
    <location>
        <begin position="777"/>
        <end position="896"/>
    </location>
</feature>
<feature type="compositionally biased region" description="Gly residues" evidence="2">
    <location>
        <begin position="121"/>
        <end position="148"/>
    </location>
</feature>
<feature type="compositionally biased region" description="Basic and acidic residues" evidence="2">
    <location>
        <begin position="231"/>
        <end position="240"/>
    </location>
</feature>
<reference evidence="6" key="1">
    <citation type="submission" date="2015-02" db="EMBL/GenBank/DDBJ databases">
        <authorList>
            <person name="Gon?alves P."/>
        </authorList>
    </citation>
    <scope>NUCLEOTIDE SEQUENCE [LARGE SCALE GENOMIC DNA]</scope>
</reference>
<dbReference type="InterPro" id="IPR006768">
    <property type="entry name" value="Cwf19-like_C_dom-1"/>
</dbReference>
<comment type="similarity">
    <text evidence="1">Belongs to the CWF19 family.</text>
</comment>
<dbReference type="Proteomes" id="UP000243876">
    <property type="component" value="Unassembled WGS sequence"/>
</dbReference>
<protein>
    <submittedName>
        <fullName evidence="5">SPOSA6832_02715-mRNA-1:cds</fullName>
    </submittedName>
</protein>
<dbReference type="AlphaFoldDB" id="A0A0D6EN32"/>
<feature type="region of interest" description="Disordered" evidence="2">
    <location>
        <begin position="487"/>
        <end position="509"/>
    </location>
</feature>
<feature type="non-terminal residue" evidence="5">
    <location>
        <position position="1"/>
    </location>
</feature>
<dbReference type="OrthoDB" id="2113965at2759"/>
<name>A0A0D6EN32_SPOSA</name>
<feature type="compositionally biased region" description="Acidic residues" evidence="2">
    <location>
        <begin position="67"/>
        <end position="76"/>
    </location>
</feature>
<accession>A0A0D6EN32</accession>
<dbReference type="GO" id="GO:0071014">
    <property type="term" value="C:post-mRNA release spliceosomal complex"/>
    <property type="evidence" value="ECO:0007669"/>
    <property type="project" value="TreeGrafter"/>
</dbReference>
<organism evidence="5 6">
    <name type="scientific">Sporidiobolus salmonicolor</name>
    <name type="common">Yeast-like fungus</name>
    <name type="synonym">Sporobolomyces salmonicolor</name>
    <dbReference type="NCBI Taxonomy" id="5005"/>
    <lineage>
        <taxon>Eukaryota</taxon>
        <taxon>Fungi</taxon>
        <taxon>Dikarya</taxon>
        <taxon>Basidiomycota</taxon>
        <taxon>Pucciniomycotina</taxon>
        <taxon>Microbotryomycetes</taxon>
        <taxon>Sporidiobolales</taxon>
        <taxon>Sporidiobolaceae</taxon>
        <taxon>Sporobolomyces</taxon>
    </lineage>
</organism>
<dbReference type="PANTHER" id="PTHR12072">
    <property type="entry name" value="CWF19, CELL CYCLE CONTROL PROTEIN"/>
    <property type="match status" value="1"/>
</dbReference>
<feature type="region of interest" description="Disordered" evidence="2">
    <location>
        <begin position="254"/>
        <end position="404"/>
    </location>
</feature>
<feature type="compositionally biased region" description="Basic and acidic residues" evidence="2">
    <location>
        <begin position="158"/>
        <end position="170"/>
    </location>
</feature>
<gene>
    <name evidence="5" type="primary">SPOSA6832_02715</name>
</gene>
<dbReference type="EMBL" id="CENE01000011">
    <property type="protein sequence ID" value="CEQ41020.1"/>
    <property type="molecule type" value="Genomic_DNA"/>
</dbReference>
<feature type="compositionally biased region" description="Basic and acidic residues" evidence="2">
    <location>
        <begin position="1"/>
        <end position="14"/>
    </location>
</feature>
<feature type="compositionally biased region" description="Polar residues" evidence="2">
    <location>
        <begin position="171"/>
        <end position="180"/>
    </location>
</feature>
<dbReference type="PANTHER" id="PTHR12072:SF5">
    <property type="entry name" value="CWF19-LIKE PROTEIN 2"/>
    <property type="match status" value="1"/>
</dbReference>
<feature type="compositionally biased region" description="Low complexity" evidence="2">
    <location>
        <begin position="342"/>
        <end position="370"/>
    </location>
</feature>
<evidence type="ECO:0000259" key="3">
    <source>
        <dbReference type="Pfam" id="PF04676"/>
    </source>
</evidence>
<dbReference type="GO" id="GO:0000398">
    <property type="term" value="P:mRNA splicing, via spliceosome"/>
    <property type="evidence" value="ECO:0007669"/>
    <property type="project" value="TreeGrafter"/>
</dbReference>
<dbReference type="InterPro" id="IPR040194">
    <property type="entry name" value="Cwf19-like"/>
</dbReference>
<feature type="compositionally biased region" description="Low complexity" evidence="2">
    <location>
        <begin position="189"/>
        <end position="223"/>
    </location>
</feature>
<evidence type="ECO:0000313" key="5">
    <source>
        <dbReference type="EMBL" id="CEQ41020.1"/>
    </source>
</evidence>
<evidence type="ECO:0000256" key="2">
    <source>
        <dbReference type="SAM" id="MobiDB-lite"/>
    </source>
</evidence>
<feature type="region of interest" description="Disordered" evidence="2">
    <location>
        <begin position="1"/>
        <end position="240"/>
    </location>
</feature>
<dbReference type="Pfam" id="PF04677">
    <property type="entry name" value="CwfJ_C_1"/>
    <property type="match status" value="2"/>
</dbReference>
<proteinExistence type="inferred from homology"/>